<evidence type="ECO:0000256" key="5">
    <source>
        <dbReference type="ARBA" id="ARBA00022801"/>
    </source>
</evidence>
<dbReference type="Pfam" id="PF05649">
    <property type="entry name" value="Peptidase_M13_N"/>
    <property type="match status" value="1"/>
</dbReference>
<evidence type="ECO:0000256" key="1">
    <source>
        <dbReference type="ARBA" id="ARBA00001947"/>
    </source>
</evidence>
<keyword evidence="8" id="KW-0812">Transmembrane</keyword>
<dbReference type="GO" id="GO:0005886">
    <property type="term" value="C:plasma membrane"/>
    <property type="evidence" value="ECO:0007669"/>
    <property type="project" value="TreeGrafter"/>
</dbReference>
<evidence type="ECO:0000256" key="3">
    <source>
        <dbReference type="ARBA" id="ARBA00022670"/>
    </source>
</evidence>
<keyword evidence="4" id="KW-0479">Metal-binding</keyword>
<dbReference type="Gene3D" id="1.10.1380.10">
    <property type="entry name" value="Neutral endopeptidase , domain2"/>
    <property type="match status" value="2"/>
</dbReference>
<dbReference type="PRINTS" id="PR00786">
    <property type="entry name" value="NEPRILYSIN"/>
</dbReference>
<comment type="similarity">
    <text evidence="2">Belongs to the peptidase M13 family.</text>
</comment>
<dbReference type="InterPro" id="IPR024079">
    <property type="entry name" value="MetalloPept_cat_dom_sf"/>
</dbReference>
<organism evidence="11 12">
    <name type="scientific">Haemaphysalis longicornis</name>
    <name type="common">Bush tick</name>
    <dbReference type="NCBI Taxonomy" id="44386"/>
    <lineage>
        <taxon>Eukaryota</taxon>
        <taxon>Metazoa</taxon>
        <taxon>Ecdysozoa</taxon>
        <taxon>Arthropoda</taxon>
        <taxon>Chelicerata</taxon>
        <taxon>Arachnida</taxon>
        <taxon>Acari</taxon>
        <taxon>Parasitiformes</taxon>
        <taxon>Ixodida</taxon>
        <taxon>Ixodoidea</taxon>
        <taxon>Ixodidae</taxon>
        <taxon>Haemaphysalinae</taxon>
        <taxon>Haemaphysalis</taxon>
    </lineage>
</organism>
<evidence type="ECO:0000259" key="10">
    <source>
        <dbReference type="Pfam" id="PF05649"/>
    </source>
</evidence>
<dbReference type="PROSITE" id="PS51885">
    <property type="entry name" value="NEPRILYSIN"/>
    <property type="match status" value="1"/>
</dbReference>
<dbReference type="AlphaFoldDB" id="A0A9J6G853"/>
<dbReference type="Proteomes" id="UP000821853">
    <property type="component" value="Chromosome 3"/>
</dbReference>
<keyword evidence="3" id="KW-0645">Protease</keyword>
<dbReference type="PANTHER" id="PTHR11733:SF241">
    <property type="entry name" value="GH26575P-RELATED"/>
    <property type="match status" value="1"/>
</dbReference>
<reference evidence="11 12" key="1">
    <citation type="journal article" date="2020" name="Cell">
        <title>Large-Scale Comparative Analyses of Tick Genomes Elucidate Their Genetic Diversity and Vector Capacities.</title>
        <authorList>
            <consortium name="Tick Genome and Microbiome Consortium (TIGMIC)"/>
            <person name="Jia N."/>
            <person name="Wang J."/>
            <person name="Shi W."/>
            <person name="Du L."/>
            <person name="Sun Y."/>
            <person name="Zhan W."/>
            <person name="Jiang J.F."/>
            <person name="Wang Q."/>
            <person name="Zhang B."/>
            <person name="Ji P."/>
            <person name="Bell-Sakyi L."/>
            <person name="Cui X.M."/>
            <person name="Yuan T.T."/>
            <person name="Jiang B.G."/>
            <person name="Yang W.F."/>
            <person name="Lam T.T."/>
            <person name="Chang Q.C."/>
            <person name="Ding S.J."/>
            <person name="Wang X.J."/>
            <person name="Zhu J.G."/>
            <person name="Ruan X.D."/>
            <person name="Zhao L."/>
            <person name="Wei J.T."/>
            <person name="Ye R.Z."/>
            <person name="Que T.C."/>
            <person name="Du C.H."/>
            <person name="Zhou Y.H."/>
            <person name="Cheng J.X."/>
            <person name="Dai P.F."/>
            <person name="Guo W.B."/>
            <person name="Han X.H."/>
            <person name="Huang E.J."/>
            <person name="Li L.F."/>
            <person name="Wei W."/>
            <person name="Gao Y.C."/>
            <person name="Liu J.Z."/>
            <person name="Shao H.Z."/>
            <person name="Wang X."/>
            <person name="Wang C.C."/>
            <person name="Yang T.C."/>
            <person name="Huo Q.B."/>
            <person name="Li W."/>
            <person name="Chen H.Y."/>
            <person name="Chen S.E."/>
            <person name="Zhou L.G."/>
            <person name="Ni X.B."/>
            <person name="Tian J.H."/>
            <person name="Sheng Y."/>
            <person name="Liu T."/>
            <person name="Pan Y.S."/>
            <person name="Xia L.Y."/>
            <person name="Li J."/>
            <person name="Zhao F."/>
            <person name="Cao W.C."/>
        </authorList>
    </citation>
    <scope>NUCLEOTIDE SEQUENCE [LARGE SCALE GENOMIC DNA]</scope>
    <source>
        <strain evidence="11">HaeL-2018</strain>
    </source>
</reference>
<accession>A0A9J6G853</accession>
<dbReference type="InterPro" id="IPR042089">
    <property type="entry name" value="Peptidase_M13_dom_2"/>
</dbReference>
<evidence type="ECO:0000259" key="9">
    <source>
        <dbReference type="Pfam" id="PF01431"/>
    </source>
</evidence>
<dbReference type="SUPFAM" id="SSF55486">
    <property type="entry name" value="Metalloproteases ('zincins'), catalytic domain"/>
    <property type="match status" value="1"/>
</dbReference>
<feature type="transmembrane region" description="Helical" evidence="8">
    <location>
        <begin position="55"/>
        <end position="76"/>
    </location>
</feature>
<evidence type="ECO:0000313" key="12">
    <source>
        <dbReference type="Proteomes" id="UP000821853"/>
    </source>
</evidence>
<feature type="domain" description="Peptidase M13 C-terminal" evidence="9">
    <location>
        <begin position="584"/>
        <end position="761"/>
    </location>
</feature>
<comment type="caution">
    <text evidence="11">The sequence shown here is derived from an EMBL/GenBank/DDBJ whole genome shotgun (WGS) entry which is preliminary data.</text>
</comment>
<keyword evidence="8" id="KW-1133">Transmembrane helix</keyword>
<evidence type="ECO:0000256" key="2">
    <source>
        <dbReference type="ARBA" id="ARBA00007357"/>
    </source>
</evidence>
<gene>
    <name evidence="11" type="ORF">HPB48_015679</name>
</gene>
<dbReference type="GO" id="GO:0016485">
    <property type="term" value="P:protein processing"/>
    <property type="evidence" value="ECO:0007669"/>
    <property type="project" value="TreeGrafter"/>
</dbReference>
<sequence>MEDEDAPVMGTVPRQKVTARCKSIDRYGDSDVDLTRKRSFSDEYFKRVARDLKSIPCLLLLGNIFAFVFLIIWSNIAKHIFVSQTPSTATAPLETTPPLIRSIRELHMCNQPRCGAIGHAISYAVSPDYLPCQDVMKHVCGDWIKSDAETYEKMILGSARLYVEDMYTDIKRYLESVPLTQQLNAQQKVSMFYRKCLYEYRSLNNKEAMLQRIFFDTYLSTGRVTATVTDNCTDKVSLSLDCPTFPLPVYNILRQDSAFEQSYLNFIKKAINTVGVFKSRKVPEALVKNIVVTEQRIALASRKYCHRRQLKPREMSYFNQTLKISLVEFLREVVGDKDGQVVKDNTCVLSRSDNYLRYIATFFRDTKKLVRAVNYVGWRIIHFYGKHAFPSITDEELLKIIPPGAYNRSMEPDWKRCLKITSDALPIGLGRVYVEAMLRLKTLFAVQELVNKVVFSFKHLLSQTVWMDKPVRERAYELLAALKTMVGIPKWVADDKILDSYYSNYGNNVSHSFFELFVEATQHTATSRFFTLFASKGRGQKRVPGNEKEVNVRPLHSFIFPSRVVDLELRRYNMRQGLIFDVIENSILLPAGVLQPPYYDPNLPLAVNYGGLGVLILHDMVSEFFRFHFDASEEKWRDRKKCINDNVFRKQDDSSGGLEESKEHVVVIFTMMTIRAAYNAYHYALGKDDDDIVSGLGADSNPDQLFMLTAVRTMCSILRDRHYVIARQPEGASLIRKVSSALQGMDELVDAFRCPASDKKTSYYRCMESERVHTSEGGN</sequence>
<evidence type="ECO:0000256" key="7">
    <source>
        <dbReference type="ARBA" id="ARBA00023049"/>
    </source>
</evidence>
<feature type="domain" description="Peptidase M13 N-terminal" evidence="10">
    <location>
        <begin position="231"/>
        <end position="489"/>
    </location>
</feature>
<keyword evidence="5" id="KW-0378">Hydrolase</keyword>
<name>A0A9J6G853_HAELO</name>
<keyword evidence="7" id="KW-0482">Metalloprotease</keyword>
<dbReference type="PANTHER" id="PTHR11733">
    <property type="entry name" value="ZINC METALLOPROTEASE FAMILY M13 NEPRILYSIN-RELATED"/>
    <property type="match status" value="1"/>
</dbReference>
<evidence type="ECO:0000256" key="8">
    <source>
        <dbReference type="SAM" id="Phobius"/>
    </source>
</evidence>
<dbReference type="Gene3D" id="3.40.390.10">
    <property type="entry name" value="Collagenase (Catalytic Domain)"/>
    <property type="match status" value="3"/>
</dbReference>
<evidence type="ECO:0000256" key="4">
    <source>
        <dbReference type="ARBA" id="ARBA00022723"/>
    </source>
</evidence>
<dbReference type="OrthoDB" id="6484329at2759"/>
<dbReference type="OMA" id="YNAYHYA"/>
<keyword evidence="8" id="KW-0472">Membrane</keyword>
<proteinExistence type="inferred from homology"/>
<dbReference type="InterPro" id="IPR008753">
    <property type="entry name" value="Peptidase_M13_N"/>
</dbReference>
<comment type="cofactor">
    <cofactor evidence="1">
        <name>Zn(2+)</name>
        <dbReference type="ChEBI" id="CHEBI:29105"/>
    </cofactor>
</comment>
<dbReference type="InterPro" id="IPR000718">
    <property type="entry name" value="Peptidase_M13"/>
</dbReference>
<dbReference type="Pfam" id="PF01431">
    <property type="entry name" value="Peptidase_M13"/>
    <property type="match status" value="1"/>
</dbReference>
<keyword evidence="12" id="KW-1185">Reference proteome</keyword>
<dbReference type="GO" id="GO:0046872">
    <property type="term" value="F:metal ion binding"/>
    <property type="evidence" value="ECO:0007669"/>
    <property type="project" value="UniProtKB-KW"/>
</dbReference>
<dbReference type="InterPro" id="IPR018497">
    <property type="entry name" value="Peptidase_M13_C"/>
</dbReference>
<evidence type="ECO:0000313" key="11">
    <source>
        <dbReference type="EMBL" id="KAH9371087.1"/>
    </source>
</evidence>
<evidence type="ECO:0000256" key="6">
    <source>
        <dbReference type="ARBA" id="ARBA00022833"/>
    </source>
</evidence>
<protein>
    <submittedName>
        <fullName evidence="11">Uncharacterized protein</fullName>
    </submittedName>
</protein>
<dbReference type="EMBL" id="JABSTR010000005">
    <property type="protein sequence ID" value="KAH9371087.1"/>
    <property type="molecule type" value="Genomic_DNA"/>
</dbReference>
<dbReference type="VEuPathDB" id="VectorBase:HLOH_043875"/>
<keyword evidence="6" id="KW-0862">Zinc</keyword>
<dbReference type="GO" id="GO:0004222">
    <property type="term" value="F:metalloendopeptidase activity"/>
    <property type="evidence" value="ECO:0007669"/>
    <property type="project" value="InterPro"/>
</dbReference>